<sequence length="607" mass="67630">MAVRKDENVKALVDKISNLPAFDPSNARECHFSYEEEELYEVLIVNGEVFVELAQILEREEAGETRFNQNDEEATEMDTLLPSDSLPSTSLQSGEDLLESALKKYFGHESFRPLQKETIEATLSGKSVLTVVGTGGGKTLMFLLPGILSDKLSLVVSPIKSLIDDTLLRCHNLDISVCKFTGDVPIELQKKQVENIQQYKVILATPEMLEEGMLLYQAIAGLDLGRIIFDEAHTIATWGSTFRPVFKAVCLNLAKLSCPKLLLSATMTSKLKQTLMDIFGRLLVFRETVYRENLTFEVADRSPKHIDEIASFVIEKCTVGHCGIIYCVIPHDVDKMHSELLKRGLNAVKYHGQLSDEVKQANFSKWLNGEVCIMVANSSFGMGIDKSDVRYVIHARLPVSVDEYYQQCGRAGRDGLPATCKLYHSISDKSTLYKLFHGQESFSSQCELLNELVVMVEDPVQCKHRAIMAYFGETPGSFLCLTNCDNCINLGNFQLTDGVSDALKVVQAVMELTGKTLSMNTLKLFLAGSKNSAVAHLTHFTTFGALKEKFTPMILLSKFLNILIVRGILSEKIETRAYNSIHNELSLGPKAHNLLNSDLPISKYEKV</sequence>
<accession>A0A6S7H3B7</accession>
<comment type="similarity">
    <text evidence="2 11">Belongs to the helicase family. RecQ subfamily.</text>
</comment>
<dbReference type="Pfam" id="PF00271">
    <property type="entry name" value="Helicase_C"/>
    <property type="match status" value="1"/>
</dbReference>
<comment type="caution">
    <text evidence="12">The sequence shown here is derived from an EMBL/GenBank/DDBJ whole genome shotgun (WGS) entry which is preliminary data.</text>
</comment>
<reference evidence="12" key="1">
    <citation type="submission" date="2020-04" db="EMBL/GenBank/DDBJ databases">
        <authorList>
            <person name="Alioto T."/>
            <person name="Alioto T."/>
            <person name="Gomez Garrido J."/>
        </authorList>
    </citation>
    <scope>NUCLEOTIDE SEQUENCE</scope>
    <source>
        <strain evidence="12">A484AB</strain>
    </source>
</reference>
<dbReference type="InterPro" id="IPR018982">
    <property type="entry name" value="RQC_domain"/>
</dbReference>
<dbReference type="OrthoDB" id="10261556at2759"/>
<dbReference type="InterPro" id="IPR036390">
    <property type="entry name" value="WH_DNA-bd_sf"/>
</dbReference>
<dbReference type="SMART" id="SM00956">
    <property type="entry name" value="RQC"/>
    <property type="match status" value="1"/>
</dbReference>
<comment type="subcellular location">
    <subcellularLocation>
        <location evidence="1 11">Nucleus</location>
    </subcellularLocation>
</comment>
<evidence type="ECO:0000256" key="9">
    <source>
        <dbReference type="ARBA" id="ARBA00023242"/>
    </source>
</evidence>
<dbReference type="GO" id="GO:0006260">
    <property type="term" value="P:DNA replication"/>
    <property type="evidence" value="ECO:0007669"/>
    <property type="project" value="InterPro"/>
</dbReference>
<dbReference type="GO" id="GO:0043138">
    <property type="term" value="F:3'-5' DNA helicase activity"/>
    <property type="evidence" value="ECO:0007669"/>
    <property type="project" value="UniProtKB-EC"/>
</dbReference>
<keyword evidence="5 11" id="KW-0347">Helicase</keyword>
<dbReference type="NCBIfam" id="TIGR00614">
    <property type="entry name" value="recQ_fam"/>
    <property type="match status" value="1"/>
</dbReference>
<dbReference type="SMART" id="SM00487">
    <property type="entry name" value="DEXDc"/>
    <property type="match status" value="1"/>
</dbReference>
<keyword evidence="3 11" id="KW-0547">Nucleotide-binding</keyword>
<keyword evidence="8" id="KW-0413">Isomerase</keyword>
<evidence type="ECO:0000313" key="12">
    <source>
        <dbReference type="EMBL" id="CAB3997119.1"/>
    </source>
</evidence>
<evidence type="ECO:0000256" key="7">
    <source>
        <dbReference type="ARBA" id="ARBA00023125"/>
    </source>
</evidence>
<dbReference type="GO" id="GO:0005634">
    <property type="term" value="C:nucleus"/>
    <property type="evidence" value="ECO:0007669"/>
    <property type="project" value="UniProtKB-SubCell"/>
</dbReference>
<dbReference type="Gene3D" id="3.40.50.300">
    <property type="entry name" value="P-loop containing nucleotide triphosphate hydrolases"/>
    <property type="match status" value="2"/>
</dbReference>
<dbReference type="InterPro" id="IPR036388">
    <property type="entry name" value="WH-like_DNA-bd_sf"/>
</dbReference>
<dbReference type="PROSITE" id="PS51192">
    <property type="entry name" value="HELICASE_ATP_BIND_1"/>
    <property type="match status" value="1"/>
</dbReference>
<evidence type="ECO:0000313" key="13">
    <source>
        <dbReference type="Proteomes" id="UP001152795"/>
    </source>
</evidence>
<dbReference type="SUPFAM" id="SSF52540">
    <property type="entry name" value="P-loop containing nucleoside triphosphate hydrolases"/>
    <property type="match status" value="1"/>
</dbReference>
<dbReference type="Proteomes" id="UP001152795">
    <property type="component" value="Unassembled WGS sequence"/>
</dbReference>
<keyword evidence="4 11" id="KW-0378">Hydrolase</keyword>
<evidence type="ECO:0000256" key="1">
    <source>
        <dbReference type="ARBA" id="ARBA00004123"/>
    </source>
</evidence>
<dbReference type="Pfam" id="PF16124">
    <property type="entry name" value="RecQ_Zn_bind"/>
    <property type="match status" value="1"/>
</dbReference>
<dbReference type="GO" id="GO:0016787">
    <property type="term" value="F:hydrolase activity"/>
    <property type="evidence" value="ECO:0007669"/>
    <property type="project" value="UniProtKB-KW"/>
</dbReference>
<evidence type="ECO:0000256" key="3">
    <source>
        <dbReference type="ARBA" id="ARBA00022741"/>
    </source>
</evidence>
<dbReference type="EMBL" id="CACRXK020003028">
    <property type="protein sequence ID" value="CAB3997119.1"/>
    <property type="molecule type" value="Genomic_DNA"/>
</dbReference>
<keyword evidence="13" id="KW-1185">Reference proteome</keyword>
<gene>
    <name evidence="12" type="ORF">PACLA_8A082801</name>
</gene>
<proteinExistence type="inferred from homology"/>
<dbReference type="GO" id="GO:0005737">
    <property type="term" value="C:cytoplasm"/>
    <property type="evidence" value="ECO:0007669"/>
    <property type="project" value="TreeGrafter"/>
</dbReference>
<keyword evidence="9 11" id="KW-0539">Nucleus</keyword>
<dbReference type="GO" id="GO:0000724">
    <property type="term" value="P:double-strand break repair via homologous recombination"/>
    <property type="evidence" value="ECO:0007669"/>
    <property type="project" value="TreeGrafter"/>
</dbReference>
<dbReference type="AlphaFoldDB" id="A0A6S7H3B7"/>
<evidence type="ECO:0000256" key="8">
    <source>
        <dbReference type="ARBA" id="ARBA00023235"/>
    </source>
</evidence>
<keyword evidence="7" id="KW-0238">DNA-binding</keyword>
<comment type="catalytic activity">
    <reaction evidence="10 11">
        <text>Couples ATP hydrolysis with the unwinding of duplex DNA by translocating in the 3'-5' direction.</text>
        <dbReference type="EC" id="5.6.2.4"/>
    </reaction>
</comment>
<comment type="catalytic activity">
    <reaction evidence="11">
        <text>ATP + H2O = ADP + phosphate + H(+)</text>
        <dbReference type="Rhea" id="RHEA:13065"/>
        <dbReference type="ChEBI" id="CHEBI:15377"/>
        <dbReference type="ChEBI" id="CHEBI:15378"/>
        <dbReference type="ChEBI" id="CHEBI:30616"/>
        <dbReference type="ChEBI" id="CHEBI:43474"/>
        <dbReference type="ChEBI" id="CHEBI:456216"/>
    </reaction>
</comment>
<evidence type="ECO:0000256" key="11">
    <source>
        <dbReference type="RuleBase" id="RU364117"/>
    </source>
</evidence>
<dbReference type="InterPro" id="IPR011545">
    <property type="entry name" value="DEAD/DEAH_box_helicase_dom"/>
</dbReference>
<name>A0A6S7H3B7_PARCT</name>
<keyword evidence="6 11" id="KW-0067">ATP-binding</keyword>
<evidence type="ECO:0000256" key="4">
    <source>
        <dbReference type="ARBA" id="ARBA00022801"/>
    </source>
</evidence>
<dbReference type="GO" id="GO:0005694">
    <property type="term" value="C:chromosome"/>
    <property type="evidence" value="ECO:0007669"/>
    <property type="project" value="TreeGrafter"/>
</dbReference>
<dbReference type="Gene3D" id="1.10.10.10">
    <property type="entry name" value="Winged helix-like DNA-binding domain superfamily/Winged helix DNA-binding domain"/>
    <property type="match status" value="1"/>
</dbReference>
<dbReference type="PANTHER" id="PTHR13710">
    <property type="entry name" value="DNA HELICASE RECQ FAMILY MEMBER"/>
    <property type="match status" value="1"/>
</dbReference>
<dbReference type="GO" id="GO:0003677">
    <property type="term" value="F:DNA binding"/>
    <property type="evidence" value="ECO:0007669"/>
    <property type="project" value="UniProtKB-KW"/>
</dbReference>
<evidence type="ECO:0000256" key="10">
    <source>
        <dbReference type="ARBA" id="ARBA00034617"/>
    </source>
</evidence>
<dbReference type="PANTHER" id="PTHR13710:SF153">
    <property type="entry name" value="RECQ-LIKE DNA HELICASE BLM"/>
    <property type="match status" value="1"/>
</dbReference>
<organism evidence="12 13">
    <name type="scientific">Paramuricea clavata</name>
    <name type="common">Red gorgonian</name>
    <name type="synonym">Violescent sea-whip</name>
    <dbReference type="NCBI Taxonomy" id="317549"/>
    <lineage>
        <taxon>Eukaryota</taxon>
        <taxon>Metazoa</taxon>
        <taxon>Cnidaria</taxon>
        <taxon>Anthozoa</taxon>
        <taxon>Octocorallia</taxon>
        <taxon>Malacalcyonacea</taxon>
        <taxon>Plexauridae</taxon>
        <taxon>Paramuricea</taxon>
    </lineage>
</organism>
<protein>
    <recommendedName>
        <fullName evidence="11">ATP-dependent DNA helicase</fullName>
        <ecNumber evidence="11">5.6.2.4</ecNumber>
    </recommendedName>
</protein>
<evidence type="ECO:0000256" key="2">
    <source>
        <dbReference type="ARBA" id="ARBA00005446"/>
    </source>
</evidence>
<dbReference type="InterPro" id="IPR027417">
    <property type="entry name" value="P-loop_NTPase"/>
</dbReference>
<dbReference type="GO" id="GO:0009378">
    <property type="term" value="F:four-way junction helicase activity"/>
    <property type="evidence" value="ECO:0007669"/>
    <property type="project" value="TreeGrafter"/>
</dbReference>
<dbReference type="SMART" id="SM00490">
    <property type="entry name" value="HELICc"/>
    <property type="match status" value="1"/>
</dbReference>
<dbReference type="Pfam" id="PF00270">
    <property type="entry name" value="DEAD"/>
    <property type="match status" value="1"/>
</dbReference>
<dbReference type="InterPro" id="IPR004589">
    <property type="entry name" value="DNA_helicase_ATP-dep_RecQ"/>
</dbReference>
<dbReference type="GO" id="GO:0005524">
    <property type="term" value="F:ATP binding"/>
    <property type="evidence" value="ECO:0007669"/>
    <property type="project" value="UniProtKB-KW"/>
</dbReference>
<dbReference type="EC" id="5.6.2.4" evidence="11"/>
<dbReference type="InterPro" id="IPR014001">
    <property type="entry name" value="Helicase_ATP-bd"/>
</dbReference>
<dbReference type="InterPro" id="IPR001650">
    <property type="entry name" value="Helicase_C-like"/>
</dbReference>
<dbReference type="SUPFAM" id="SSF46785">
    <property type="entry name" value="Winged helix' DNA-binding domain"/>
    <property type="match status" value="1"/>
</dbReference>
<dbReference type="InterPro" id="IPR032284">
    <property type="entry name" value="RecQ_Zn-bd"/>
</dbReference>
<evidence type="ECO:0000256" key="5">
    <source>
        <dbReference type="ARBA" id="ARBA00022806"/>
    </source>
</evidence>
<evidence type="ECO:0000256" key="6">
    <source>
        <dbReference type="ARBA" id="ARBA00022840"/>
    </source>
</evidence>
<dbReference type="PROSITE" id="PS51194">
    <property type="entry name" value="HELICASE_CTER"/>
    <property type="match status" value="1"/>
</dbReference>